<dbReference type="InterPro" id="IPR045851">
    <property type="entry name" value="AMP-bd_C_sf"/>
</dbReference>
<dbReference type="Gene3D" id="2.30.38.10">
    <property type="entry name" value="Luciferase, Domain 3"/>
    <property type="match status" value="1"/>
</dbReference>
<dbReference type="InterPro" id="IPR010071">
    <property type="entry name" value="AA_adenyl_dom"/>
</dbReference>
<dbReference type="SMART" id="SM00823">
    <property type="entry name" value="PKS_PP"/>
    <property type="match status" value="1"/>
</dbReference>
<dbReference type="GO" id="GO:0043041">
    <property type="term" value="P:amino acid activation for nonribosomal peptide biosynthetic process"/>
    <property type="evidence" value="ECO:0007669"/>
    <property type="project" value="TreeGrafter"/>
</dbReference>
<dbReference type="InterPro" id="IPR020806">
    <property type="entry name" value="PKS_PP-bd"/>
</dbReference>
<dbReference type="InterPro" id="IPR006162">
    <property type="entry name" value="Ppantetheine_attach_site"/>
</dbReference>
<protein>
    <submittedName>
        <fullName evidence="4">Amino acid adenylation domain-containing protein</fullName>
    </submittedName>
</protein>
<evidence type="ECO:0000313" key="5">
    <source>
        <dbReference type="Proteomes" id="UP000306145"/>
    </source>
</evidence>
<keyword evidence="5" id="KW-1185">Reference proteome</keyword>
<dbReference type="RefSeq" id="WP_139587508.1">
    <property type="nucleotide sequence ID" value="NZ_VDFY01000257.1"/>
</dbReference>
<dbReference type="NCBIfam" id="TIGR01733">
    <property type="entry name" value="AA-adenyl-dom"/>
    <property type="match status" value="1"/>
</dbReference>
<dbReference type="PANTHER" id="PTHR45527:SF1">
    <property type="entry name" value="FATTY ACID SYNTHASE"/>
    <property type="match status" value="1"/>
</dbReference>
<dbReference type="Gene3D" id="3.40.50.1820">
    <property type="entry name" value="alpha/beta hydrolase"/>
    <property type="match status" value="1"/>
</dbReference>
<keyword evidence="1" id="KW-0596">Phosphopantetheine</keyword>
<feature type="domain" description="Carrier" evidence="3">
    <location>
        <begin position="507"/>
        <end position="582"/>
    </location>
</feature>
<evidence type="ECO:0000313" key="4">
    <source>
        <dbReference type="EMBL" id="TNH22702.1"/>
    </source>
</evidence>
<proteinExistence type="predicted"/>
<organism evidence="4 5">
    <name type="scientific">Micromonospora orduensis</name>
    <dbReference type="NCBI Taxonomy" id="1420891"/>
    <lineage>
        <taxon>Bacteria</taxon>
        <taxon>Bacillati</taxon>
        <taxon>Actinomycetota</taxon>
        <taxon>Actinomycetes</taxon>
        <taxon>Micromonosporales</taxon>
        <taxon>Micromonosporaceae</taxon>
        <taxon>Micromonospora</taxon>
    </lineage>
</organism>
<dbReference type="SUPFAM" id="SSF47336">
    <property type="entry name" value="ACP-like"/>
    <property type="match status" value="1"/>
</dbReference>
<evidence type="ECO:0000256" key="2">
    <source>
        <dbReference type="ARBA" id="ARBA00022553"/>
    </source>
</evidence>
<dbReference type="EMBL" id="VDFY01000257">
    <property type="protein sequence ID" value="TNH22702.1"/>
    <property type="molecule type" value="Genomic_DNA"/>
</dbReference>
<dbReference type="GO" id="GO:0031177">
    <property type="term" value="F:phosphopantetheine binding"/>
    <property type="evidence" value="ECO:0007669"/>
    <property type="project" value="InterPro"/>
</dbReference>
<dbReference type="GO" id="GO:0044550">
    <property type="term" value="P:secondary metabolite biosynthetic process"/>
    <property type="evidence" value="ECO:0007669"/>
    <property type="project" value="TreeGrafter"/>
</dbReference>
<dbReference type="PANTHER" id="PTHR45527">
    <property type="entry name" value="NONRIBOSOMAL PEPTIDE SYNTHETASE"/>
    <property type="match status" value="1"/>
</dbReference>
<evidence type="ECO:0000259" key="3">
    <source>
        <dbReference type="PROSITE" id="PS50075"/>
    </source>
</evidence>
<dbReference type="GO" id="GO:0005737">
    <property type="term" value="C:cytoplasm"/>
    <property type="evidence" value="ECO:0007669"/>
    <property type="project" value="TreeGrafter"/>
</dbReference>
<dbReference type="Pfam" id="PF00501">
    <property type="entry name" value="AMP-binding"/>
    <property type="match status" value="1"/>
</dbReference>
<dbReference type="InterPro" id="IPR036736">
    <property type="entry name" value="ACP-like_sf"/>
</dbReference>
<dbReference type="PROSITE" id="PS50075">
    <property type="entry name" value="CARRIER"/>
    <property type="match status" value="1"/>
</dbReference>
<dbReference type="CDD" id="cd12117">
    <property type="entry name" value="A_NRPS_Srf_like"/>
    <property type="match status" value="1"/>
</dbReference>
<dbReference type="Gene3D" id="3.40.50.980">
    <property type="match status" value="2"/>
</dbReference>
<dbReference type="SUPFAM" id="SSF56801">
    <property type="entry name" value="Acetyl-CoA synthetase-like"/>
    <property type="match status" value="1"/>
</dbReference>
<comment type="caution">
    <text evidence="4">The sequence shown here is derived from an EMBL/GenBank/DDBJ whole genome shotgun (WGS) entry which is preliminary data.</text>
</comment>
<sequence length="588" mass="62356">MTIDDAFRARAARDPDRIAVRAADGDLTYRALDERSDRLAALLWERGVRPGAIVGLHLHRSAALVVALVAVIKTGATYLALDRRQPVELRRTILGAVGVEVLLTEPALAPESPDGCTPIVRTADGSWPEPARAAPPEVRTDPATVAYVAFTSGSTDRPKGVCIPHRAVVRLVIGSDFVTIRPDDVFAMLAPVAFDASTWEIWGPLLNGATLAVAPSGDLTPGDLSAFVRSHDVTMLWLTAGLFHQVVETGLADLRGLRYLLAGGDVLSPPHVARAVAALPRTVLVNGYGPTENTTFTCCHHVTSAPDHRNVPIGRPIRGTTAYVLGDRLQPVPQGEIGELYAGGEGVAHGYLDRPAFTAIRFVADPFAPGARMYATGDLVRQLPGGEIEFVGRRDGQVKIRGFRVELTEVESAVAAMPGVADAAAVAQRTPSGDSRLVAFVVARGNSPLSTLEIRAGLRQRLAEYAVPSLVIQVPVLPLTANGKVDRSALAAHAVQPRPDLNAVYRPPAGDLESTIVQLWADHLGIEGLGADDDFFELGGHSLVSVRIIADLLQRYGVEVSPLAFYIDPTPAGLAKALDQAAGPEVTG</sequence>
<reference evidence="4 5" key="1">
    <citation type="submission" date="2019-06" db="EMBL/GenBank/DDBJ databases">
        <title>Micromonospora ordensis sp. nov., isolated from deep marine sediment.</title>
        <authorList>
            <person name="Veyisoglu A."/>
            <person name="Carro L."/>
            <person name="Klenk H.-P."/>
            <person name="Sahin N."/>
        </authorList>
    </citation>
    <scope>NUCLEOTIDE SEQUENCE [LARGE SCALE GENOMIC DNA]</scope>
    <source>
        <strain evidence="4 5">S2509</strain>
    </source>
</reference>
<dbReference type="Gene3D" id="3.30.300.30">
    <property type="match status" value="1"/>
</dbReference>
<dbReference type="InterPro" id="IPR009081">
    <property type="entry name" value="PP-bd_ACP"/>
</dbReference>
<accession>A0A5C4QBG6</accession>
<gene>
    <name evidence="4" type="ORF">FHG89_28580</name>
</gene>
<dbReference type="Proteomes" id="UP000306145">
    <property type="component" value="Unassembled WGS sequence"/>
</dbReference>
<dbReference type="PROSITE" id="PS00012">
    <property type="entry name" value="PHOSPHOPANTETHEINE"/>
    <property type="match status" value="1"/>
</dbReference>
<name>A0A5C4QBG6_9ACTN</name>
<dbReference type="Pfam" id="PF13193">
    <property type="entry name" value="AMP-binding_C"/>
    <property type="match status" value="1"/>
</dbReference>
<dbReference type="AlphaFoldDB" id="A0A5C4QBG6"/>
<dbReference type="InterPro" id="IPR029058">
    <property type="entry name" value="AB_hydrolase_fold"/>
</dbReference>
<dbReference type="Pfam" id="PF00550">
    <property type="entry name" value="PP-binding"/>
    <property type="match status" value="1"/>
</dbReference>
<dbReference type="InterPro" id="IPR000873">
    <property type="entry name" value="AMP-dep_synth/lig_dom"/>
</dbReference>
<dbReference type="InterPro" id="IPR025110">
    <property type="entry name" value="AMP-bd_C"/>
</dbReference>
<evidence type="ECO:0000256" key="1">
    <source>
        <dbReference type="ARBA" id="ARBA00022450"/>
    </source>
</evidence>
<keyword evidence="2" id="KW-0597">Phosphoprotein</keyword>
<dbReference type="OrthoDB" id="4477213at2"/>